<evidence type="ECO:0000313" key="6">
    <source>
        <dbReference type="Proteomes" id="UP000023152"/>
    </source>
</evidence>
<keyword evidence="2" id="KW-0833">Ubl conjugation pathway</keyword>
<dbReference type="Gene3D" id="3.30.710.10">
    <property type="entry name" value="Potassium Channel Kv1.1, Chain A"/>
    <property type="match status" value="1"/>
</dbReference>
<keyword evidence="6" id="KW-1185">Reference proteome</keyword>
<dbReference type="AlphaFoldDB" id="X6N3E2"/>
<evidence type="ECO:0000256" key="1">
    <source>
        <dbReference type="ARBA" id="ARBA00009993"/>
    </source>
</evidence>
<dbReference type="InterPro" id="IPR011333">
    <property type="entry name" value="SKP1/BTB/POZ_sf"/>
</dbReference>
<dbReference type="PANTHER" id="PTHR11165">
    <property type="entry name" value="SKP1"/>
    <property type="match status" value="1"/>
</dbReference>
<dbReference type="EMBL" id="ASPP01012775">
    <property type="protein sequence ID" value="ETO20274.1"/>
    <property type="molecule type" value="Genomic_DNA"/>
</dbReference>
<comment type="caution">
    <text evidence="5">The sequence shown here is derived from an EMBL/GenBank/DDBJ whole genome shotgun (WGS) entry which is preliminary data.</text>
</comment>
<dbReference type="InterPro" id="IPR001232">
    <property type="entry name" value="SKP1-like"/>
</dbReference>
<accession>X6N3E2</accession>
<comment type="similarity">
    <text evidence="1">Belongs to the SKP1 family.</text>
</comment>
<feature type="domain" description="SKP1 component POZ" evidence="4">
    <location>
        <begin position="26"/>
        <end position="54"/>
    </location>
</feature>
<dbReference type="InterPro" id="IPR036296">
    <property type="entry name" value="SKP1-like_dim_sf"/>
</dbReference>
<evidence type="ECO:0000256" key="2">
    <source>
        <dbReference type="ARBA" id="ARBA00022786"/>
    </source>
</evidence>
<dbReference type="SMART" id="SM00512">
    <property type="entry name" value="Skp1"/>
    <property type="match status" value="1"/>
</dbReference>
<reference evidence="5 6" key="1">
    <citation type="journal article" date="2013" name="Curr. Biol.">
        <title>The Genome of the Foraminiferan Reticulomyxa filosa.</title>
        <authorList>
            <person name="Glockner G."/>
            <person name="Hulsmann N."/>
            <person name="Schleicher M."/>
            <person name="Noegel A.A."/>
            <person name="Eichinger L."/>
            <person name="Gallinger C."/>
            <person name="Pawlowski J."/>
            <person name="Sierra R."/>
            <person name="Euteneuer U."/>
            <person name="Pillet L."/>
            <person name="Moustafa A."/>
            <person name="Platzer M."/>
            <person name="Groth M."/>
            <person name="Szafranski K."/>
            <person name="Schliwa M."/>
        </authorList>
    </citation>
    <scope>NUCLEOTIDE SEQUENCE [LARGE SCALE GENOMIC DNA]</scope>
</reference>
<dbReference type="Pfam" id="PF01466">
    <property type="entry name" value="Skp1"/>
    <property type="match status" value="1"/>
</dbReference>
<dbReference type="Pfam" id="PF03931">
    <property type="entry name" value="Skp1_POZ"/>
    <property type="match status" value="1"/>
</dbReference>
<dbReference type="OrthoDB" id="2342932at2759"/>
<sequence length="143" mass="16030">MSVLFTSKKAVLFVYVASEKQNYLMCYASTTEIPIKKVKGEILALIVEYLKHHNGKIPAEIAKPIRSVKMEKIVEDKWDADFINNMSKKVIFQVILGANYMDVPSLLHLGCAKIATLIKGKSPDEIKQILSDDSDKVETKTDA</sequence>
<dbReference type="InterPro" id="IPR016897">
    <property type="entry name" value="SKP1"/>
</dbReference>
<dbReference type="SUPFAM" id="SSF81382">
    <property type="entry name" value="Skp1 dimerisation domain-like"/>
    <property type="match status" value="1"/>
</dbReference>
<dbReference type="GO" id="GO:0006511">
    <property type="term" value="P:ubiquitin-dependent protein catabolic process"/>
    <property type="evidence" value="ECO:0007669"/>
    <property type="project" value="InterPro"/>
</dbReference>
<evidence type="ECO:0000259" key="4">
    <source>
        <dbReference type="Pfam" id="PF03931"/>
    </source>
</evidence>
<dbReference type="Proteomes" id="UP000023152">
    <property type="component" value="Unassembled WGS sequence"/>
</dbReference>
<feature type="domain" description="SKP1 component dimerisation" evidence="3">
    <location>
        <begin position="105"/>
        <end position="130"/>
    </location>
</feature>
<evidence type="ECO:0000259" key="3">
    <source>
        <dbReference type="Pfam" id="PF01466"/>
    </source>
</evidence>
<proteinExistence type="inferred from homology"/>
<dbReference type="InterPro" id="IPR016072">
    <property type="entry name" value="Skp1_comp_dimer"/>
</dbReference>
<name>X6N3E2_RETFI</name>
<protein>
    <submittedName>
        <fullName evidence="5">Glycoprotein FP21</fullName>
    </submittedName>
</protein>
<gene>
    <name evidence="5" type="ORF">RFI_16944</name>
</gene>
<dbReference type="InterPro" id="IPR016073">
    <property type="entry name" value="Skp1_comp_POZ"/>
</dbReference>
<evidence type="ECO:0000313" key="5">
    <source>
        <dbReference type="EMBL" id="ETO20274.1"/>
    </source>
</evidence>
<organism evidence="5 6">
    <name type="scientific">Reticulomyxa filosa</name>
    <dbReference type="NCBI Taxonomy" id="46433"/>
    <lineage>
        <taxon>Eukaryota</taxon>
        <taxon>Sar</taxon>
        <taxon>Rhizaria</taxon>
        <taxon>Retaria</taxon>
        <taxon>Foraminifera</taxon>
        <taxon>Monothalamids</taxon>
        <taxon>Reticulomyxidae</taxon>
        <taxon>Reticulomyxa</taxon>
    </lineage>
</organism>